<dbReference type="EMBL" id="AP019304">
    <property type="protein sequence ID" value="BBH09724.1"/>
    <property type="molecule type" value="Genomic_DNA"/>
</dbReference>
<evidence type="ECO:0000256" key="9">
    <source>
        <dbReference type="RuleBase" id="RU368031"/>
    </source>
</evidence>
<evidence type="ECO:0000313" key="10">
    <source>
        <dbReference type="EMBL" id="BBH09724.1"/>
    </source>
</evidence>
<keyword evidence="3 9" id="KW-0217">Developmental protein</keyword>
<evidence type="ECO:0000256" key="8">
    <source>
        <dbReference type="ARBA" id="ARBA00023030"/>
    </source>
</evidence>
<dbReference type="GO" id="GO:0008083">
    <property type="term" value="F:growth factor activity"/>
    <property type="evidence" value="ECO:0007669"/>
    <property type="project" value="UniProtKB-UniRule"/>
</dbReference>
<protein>
    <recommendedName>
        <fullName evidence="9">Phytosulfokine</fullName>
    </recommendedName>
    <component>
        <recommendedName>
            <fullName evidence="9">Phytosulfokine-alpha</fullName>
            <shortName evidence="9">PSK-alpha</shortName>
            <shortName evidence="9">Phytosulfokine-a</shortName>
        </recommendedName>
    </component>
    <component>
        <recommendedName>
            <fullName evidence="9">Phytosulfokine-beta</fullName>
            <shortName evidence="9">PSK-beta</shortName>
            <shortName evidence="9">Phytosulfokine-b</shortName>
        </recommendedName>
    </component>
</protein>
<sequence length="107" mass="11842">MQVPSSQTTKAHRLRICKVQSKNMASKLTSLCFIALILFLSLSSSAARPLPSASDANAMKAQDELKDVEVEKAMVEESCEGVGEEECLMRRTLAAHIDYIYTQKHNP</sequence>
<evidence type="ECO:0000256" key="7">
    <source>
        <dbReference type="ARBA" id="ARBA00022782"/>
    </source>
</evidence>
<dbReference type="PANTHER" id="PTHR33285:SF28">
    <property type="entry name" value="PHYTOSULFOKINE"/>
    <property type="match status" value="1"/>
</dbReference>
<evidence type="ECO:0000256" key="5">
    <source>
        <dbReference type="ARBA" id="ARBA00022641"/>
    </source>
</evidence>
<dbReference type="InterPro" id="IPR009438">
    <property type="entry name" value="Phytosulfokine"/>
</dbReference>
<keyword evidence="8 9" id="KW-0339">Growth factor</keyword>
<dbReference type="GO" id="GO:0008283">
    <property type="term" value="P:cell population proliferation"/>
    <property type="evidence" value="ECO:0007669"/>
    <property type="project" value="UniProtKB-UniRule"/>
</dbReference>
<evidence type="ECO:0000256" key="2">
    <source>
        <dbReference type="ARBA" id="ARBA00010781"/>
    </source>
</evidence>
<gene>
    <name evidence="10" type="ORF">Prudu_022304</name>
</gene>
<dbReference type="AlphaFoldDB" id="A0A4Y1RZ57"/>
<comment type="subcellular location">
    <subcellularLocation>
        <location evidence="1 9">Secreted</location>
    </subcellularLocation>
</comment>
<organism evidence="10">
    <name type="scientific">Prunus dulcis</name>
    <name type="common">Almond</name>
    <name type="synonym">Amygdalus dulcis</name>
    <dbReference type="NCBI Taxonomy" id="3755"/>
    <lineage>
        <taxon>Eukaryota</taxon>
        <taxon>Viridiplantae</taxon>
        <taxon>Streptophyta</taxon>
        <taxon>Embryophyta</taxon>
        <taxon>Tracheophyta</taxon>
        <taxon>Spermatophyta</taxon>
        <taxon>Magnoliopsida</taxon>
        <taxon>eudicotyledons</taxon>
        <taxon>Gunneridae</taxon>
        <taxon>Pentapetalae</taxon>
        <taxon>rosids</taxon>
        <taxon>fabids</taxon>
        <taxon>Rosales</taxon>
        <taxon>Rosaceae</taxon>
        <taxon>Amygdaloideae</taxon>
        <taxon>Amygdaleae</taxon>
        <taxon>Prunus</taxon>
    </lineage>
</organism>
<keyword evidence="6 9" id="KW-0732">Signal</keyword>
<dbReference type="GO" id="GO:0005576">
    <property type="term" value="C:extracellular region"/>
    <property type="evidence" value="ECO:0007669"/>
    <property type="project" value="UniProtKB-SubCell"/>
</dbReference>
<dbReference type="GO" id="GO:0030154">
    <property type="term" value="P:cell differentiation"/>
    <property type="evidence" value="ECO:0007669"/>
    <property type="project" value="UniProtKB-UniRule"/>
</dbReference>
<name>A0A4Y1RZ57_PRUDU</name>
<keyword evidence="7 9" id="KW-0221">Differentiation</keyword>
<reference evidence="10" key="1">
    <citation type="journal article" date="2019" name="Science">
        <title>Mutation of a bHLH transcription factor allowed almond domestication.</title>
        <authorList>
            <person name="Sanchez-Perez R."/>
            <person name="Pavan S."/>
            <person name="Mazzeo R."/>
            <person name="Moldovan C."/>
            <person name="Aiese Cigliano R."/>
            <person name="Del Cueto J."/>
            <person name="Ricciardi F."/>
            <person name="Lotti C."/>
            <person name="Ricciardi L."/>
            <person name="Dicenta F."/>
            <person name="Lopez-Marques R.L."/>
            <person name="Lindberg Moller B."/>
        </authorList>
    </citation>
    <scope>NUCLEOTIDE SEQUENCE</scope>
</reference>
<comment type="function">
    <text evidence="9">Promotes plant cell differentiation, organogenesis and somatic embryogenesis as well as cell proliferation.</text>
</comment>
<comment type="PTM">
    <text evidence="9">PSK-alpha is produced by endopeptidase digestion. PSK-beta is produced from PSK-alpha by exopeptidase digestion.</text>
</comment>
<dbReference type="PANTHER" id="PTHR33285">
    <property type="entry name" value="PHYTOSULFOKINES 3"/>
    <property type="match status" value="1"/>
</dbReference>
<keyword evidence="5 9" id="KW-0765">Sulfation</keyword>
<evidence type="ECO:0000256" key="4">
    <source>
        <dbReference type="ARBA" id="ARBA00022525"/>
    </source>
</evidence>
<dbReference type="Pfam" id="PF06404">
    <property type="entry name" value="PSK"/>
    <property type="match status" value="1"/>
</dbReference>
<comment type="similarity">
    <text evidence="2 9">Belongs to the phytosulfokine family.</text>
</comment>
<proteinExistence type="inferred from homology"/>
<evidence type="ECO:0000256" key="1">
    <source>
        <dbReference type="ARBA" id="ARBA00004613"/>
    </source>
</evidence>
<evidence type="ECO:0000256" key="3">
    <source>
        <dbReference type="ARBA" id="ARBA00022473"/>
    </source>
</evidence>
<evidence type="ECO:0000256" key="6">
    <source>
        <dbReference type="ARBA" id="ARBA00022729"/>
    </source>
</evidence>
<keyword evidence="4 9" id="KW-0964">Secreted</keyword>
<accession>A0A4Y1RZ57</accession>
<comment type="PTM">
    <text evidence="9">Sulfation is important for activity and for the binding to a putative membrane receptor.</text>
</comment>